<dbReference type="STRING" id="980251.GCA_001642875_05064"/>
<evidence type="ECO:0000313" key="4">
    <source>
        <dbReference type="Proteomes" id="UP000322214"/>
    </source>
</evidence>
<dbReference type="InterPro" id="IPR036397">
    <property type="entry name" value="RNaseH_sf"/>
</dbReference>
<dbReference type="Gene3D" id="3.30.420.10">
    <property type="entry name" value="Ribonuclease H-like superfamily/Ribonuclease H"/>
    <property type="match status" value="1"/>
</dbReference>
<evidence type="ECO:0000313" key="3">
    <source>
        <dbReference type="EMBL" id="QEG22044.1"/>
    </source>
</evidence>
<feature type="compositionally biased region" description="Basic residues" evidence="1">
    <location>
        <begin position="1"/>
        <end position="13"/>
    </location>
</feature>
<dbReference type="GO" id="GO:0003676">
    <property type="term" value="F:nucleic acid binding"/>
    <property type="evidence" value="ECO:0007669"/>
    <property type="project" value="InterPro"/>
</dbReference>
<name>A0A5B9P6X5_9BACT</name>
<accession>A0A5B9P6X5</accession>
<evidence type="ECO:0000259" key="2">
    <source>
        <dbReference type="PROSITE" id="PS50994"/>
    </source>
</evidence>
<protein>
    <submittedName>
        <fullName evidence="3">Integrase core domain protein</fullName>
    </submittedName>
</protein>
<reference evidence="3 4" key="1">
    <citation type="submission" date="2019-08" db="EMBL/GenBank/DDBJ databases">
        <title>Deep-cultivation of Planctomycetes and their phenomic and genomic characterization uncovers novel biology.</title>
        <authorList>
            <person name="Wiegand S."/>
            <person name="Jogler M."/>
            <person name="Boedeker C."/>
            <person name="Pinto D."/>
            <person name="Vollmers J."/>
            <person name="Rivas-Marin E."/>
            <person name="Kohn T."/>
            <person name="Peeters S.H."/>
            <person name="Heuer A."/>
            <person name="Rast P."/>
            <person name="Oberbeckmann S."/>
            <person name="Bunk B."/>
            <person name="Jeske O."/>
            <person name="Meyerdierks A."/>
            <person name="Storesund J.E."/>
            <person name="Kallscheuer N."/>
            <person name="Luecker S."/>
            <person name="Lage O.M."/>
            <person name="Pohl T."/>
            <person name="Merkel B.J."/>
            <person name="Hornburger P."/>
            <person name="Mueller R.-W."/>
            <person name="Bruemmer F."/>
            <person name="Labrenz M."/>
            <person name="Spormann A.M."/>
            <person name="Op den Camp H."/>
            <person name="Overmann J."/>
            <person name="Amann R."/>
            <person name="Jetten M.S.M."/>
            <person name="Mascher T."/>
            <person name="Medema M.H."/>
            <person name="Devos D.P."/>
            <person name="Kaster A.-K."/>
            <person name="Ovreas L."/>
            <person name="Rohde M."/>
            <person name="Galperin M.Y."/>
            <person name="Jogler C."/>
        </authorList>
    </citation>
    <scope>NUCLEOTIDE SEQUENCE [LARGE SCALE GENOMIC DNA]</scope>
    <source>
        <strain evidence="3 4">FC18</strain>
    </source>
</reference>
<dbReference type="EMBL" id="CP042912">
    <property type="protein sequence ID" value="QEG22044.1"/>
    <property type="molecule type" value="Genomic_DNA"/>
</dbReference>
<dbReference type="PANTHER" id="PTHR47515:SF1">
    <property type="entry name" value="BLR2054 PROTEIN"/>
    <property type="match status" value="1"/>
</dbReference>
<dbReference type="PROSITE" id="PS50994">
    <property type="entry name" value="INTEGRASE"/>
    <property type="match status" value="1"/>
</dbReference>
<organism evidence="3 4">
    <name type="scientific">Mariniblastus fucicola</name>
    <dbReference type="NCBI Taxonomy" id="980251"/>
    <lineage>
        <taxon>Bacteria</taxon>
        <taxon>Pseudomonadati</taxon>
        <taxon>Planctomycetota</taxon>
        <taxon>Planctomycetia</taxon>
        <taxon>Pirellulales</taxon>
        <taxon>Pirellulaceae</taxon>
        <taxon>Mariniblastus</taxon>
    </lineage>
</organism>
<dbReference type="KEGG" id="mff:MFFC18_19050"/>
<evidence type="ECO:0000256" key="1">
    <source>
        <dbReference type="SAM" id="MobiDB-lite"/>
    </source>
</evidence>
<feature type="region of interest" description="Disordered" evidence="1">
    <location>
        <begin position="1"/>
        <end position="21"/>
    </location>
</feature>
<dbReference type="InterPro" id="IPR012337">
    <property type="entry name" value="RNaseH-like_sf"/>
</dbReference>
<dbReference type="GO" id="GO:0015074">
    <property type="term" value="P:DNA integration"/>
    <property type="evidence" value="ECO:0007669"/>
    <property type="project" value="InterPro"/>
</dbReference>
<dbReference type="NCBIfam" id="NF033516">
    <property type="entry name" value="transpos_IS3"/>
    <property type="match status" value="1"/>
</dbReference>
<dbReference type="InterPro" id="IPR048020">
    <property type="entry name" value="Transpos_IS3"/>
</dbReference>
<dbReference type="SUPFAM" id="SSF53098">
    <property type="entry name" value="Ribonuclease H-like"/>
    <property type="match status" value="1"/>
</dbReference>
<dbReference type="AlphaFoldDB" id="A0A5B9P6X5"/>
<dbReference type="Proteomes" id="UP000322214">
    <property type="component" value="Chromosome"/>
</dbReference>
<dbReference type="PANTHER" id="PTHR47515">
    <property type="entry name" value="LOW CALCIUM RESPONSE LOCUS PROTEIN T"/>
    <property type="match status" value="1"/>
</dbReference>
<dbReference type="Pfam" id="PF13683">
    <property type="entry name" value="rve_3"/>
    <property type="match status" value="1"/>
</dbReference>
<proteinExistence type="predicted"/>
<dbReference type="InterPro" id="IPR001584">
    <property type="entry name" value="Integrase_cat-core"/>
</dbReference>
<gene>
    <name evidence="3" type="ORF">MFFC18_19050</name>
</gene>
<feature type="domain" description="Integrase catalytic" evidence="2">
    <location>
        <begin position="25"/>
        <end position="186"/>
    </location>
</feature>
<sequence length="202" mass="23545">MQVPQKQHRKRRFPGGSENSCYRHRAQHKDHVWSYDFVTDRTEDGRQLRMLVVIDEYTRECLAIEVARSFTAQNVVGVLQYLFAIRGTPQHIRSDNGPEFVARTVCRWLNQAEVKTLFIAKGSPWENGYVESFNGKLRDELLNREIFLSLSEARWVIDRWRLDYNHHRPHSSLNYQTPAAYAAGSVLPASAAPQPPEHCRFY</sequence>
<keyword evidence="4" id="KW-1185">Reference proteome</keyword>